<dbReference type="GO" id="GO:0032259">
    <property type="term" value="P:methylation"/>
    <property type="evidence" value="ECO:0007669"/>
    <property type="project" value="UniProtKB-KW"/>
</dbReference>
<keyword evidence="1 5" id="KW-0169">Cobalamin biosynthesis</keyword>
<proteinExistence type="inferred from homology"/>
<comment type="catalytic activity">
    <reaction evidence="5">
        <text>Co-precorrin-5B + S-adenosyl-L-methionine = Co-precorrin-6A + S-adenosyl-L-homocysteine</text>
        <dbReference type="Rhea" id="RHEA:26285"/>
        <dbReference type="ChEBI" id="CHEBI:57856"/>
        <dbReference type="ChEBI" id="CHEBI:59789"/>
        <dbReference type="ChEBI" id="CHEBI:60063"/>
        <dbReference type="ChEBI" id="CHEBI:60064"/>
        <dbReference type="EC" id="2.1.1.195"/>
    </reaction>
</comment>
<evidence type="ECO:0000313" key="7">
    <source>
        <dbReference type="Proteomes" id="UP000886886"/>
    </source>
</evidence>
<dbReference type="AlphaFoldDB" id="A0A9D1D273"/>
<dbReference type="InterPro" id="IPR036074">
    <property type="entry name" value="CbiD_sf"/>
</dbReference>
<comment type="similarity">
    <text evidence="5">Belongs to the CbiD family.</text>
</comment>
<dbReference type="PIRSF" id="PIRSF026782">
    <property type="entry name" value="CbiD"/>
    <property type="match status" value="1"/>
</dbReference>
<dbReference type="Gene3D" id="3.30.2110.10">
    <property type="entry name" value="CbiD-like"/>
    <property type="match status" value="1"/>
</dbReference>
<accession>A0A9D1D273</accession>
<sequence length="380" mass="41032">MENGLENYYIIKNNKKLHYGYTTGSCAAAAAKAAVYMLLGGRKIERVDLRTPKGILLHLSIQDIHMEPSRVSCAVQKDGGDDPDATHGLLIYAEVTLTETPGIHLDGGKGVGRVTKKGLEQPVGAAAINKVPRAMIEGAVREAAEEFEYQGGFSVVISVPKGEETARKTFNPRLGIQGGISILGTSGIVVPMSEEALIASIGAEMSMKKENGNDYLLITPGNYGEAFLREYHDLDVDNSMKCSNYVGETLDFAVNLGIKGILFVAHIGKFIKVSGGIMNTHSRSADSRAELMAAAAIRAGASLSLAKEILATITTEEAVGILKRNHLLTETMSEIIPRVHGYLQHRCGAALETEVILYSNEHGWLGQTQGANKMLRYFER</sequence>
<keyword evidence="2 5" id="KW-0489">Methyltransferase</keyword>
<dbReference type="GO" id="GO:0019251">
    <property type="term" value="P:anaerobic cobalamin biosynthetic process"/>
    <property type="evidence" value="ECO:0007669"/>
    <property type="project" value="UniProtKB-UniRule"/>
</dbReference>
<dbReference type="SUPFAM" id="SSF111342">
    <property type="entry name" value="CbiD-like"/>
    <property type="match status" value="1"/>
</dbReference>
<dbReference type="PANTHER" id="PTHR35863:SF1">
    <property type="entry name" value="COBALT-PRECORRIN-5B C(1)-METHYLTRANSFERASE"/>
    <property type="match status" value="1"/>
</dbReference>
<comment type="pathway">
    <text evidence="5">Cofactor biosynthesis; adenosylcobalamin biosynthesis; cob(II)yrinate a,c-diamide from sirohydrochlorin (anaerobic route): step 6/10.</text>
</comment>
<reference evidence="6" key="2">
    <citation type="journal article" date="2021" name="PeerJ">
        <title>Extensive microbial diversity within the chicken gut microbiome revealed by metagenomics and culture.</title>
        <authorList>
            <person name="Gilroy R."/>
            <person name="Ravi A."/>
            <person name="Getino M."/>
            <person name="Pursley I."/>
            <person name="Horton D.L."/>
            <person name="Alikhan N.F."/>
            <person name="Baker D."/>
            <person name="Gharbi K."/>
            <person name="Hall N."/>
            <person name="Watson M."/>
            <person name="Adriaenssens E.M."/>
            <person name="Foster-Nyarko E."/>
            <person name="Jarju S."/>
            <person name="Secka A."/>
            <person name="Antonio M."/>
            <person name="Oren A."/>
            <person name="Chaudhuri R.R."/>
            <person name="La Ragione R."/>
            <person name="Hildebrand F."/>
            <person name="Pallen M.J."/>
        </authorList>
    </citation>
    <scope>NUCLEOTIDE SEQUENCE</scope>
    <source>
        <strain evidence="6">ChiSjej3B21-11622</strain>
    </source>
</reference>
<comment type="function">
    <text evidence="5">Catalyzes the methylation of C-1 in cobalt-precorrin-5B to form cobalt-precorrin-6A.</text>
</comment>
<dbReference type="EC" id="2.1.1.195" evidence="5"/>
<evidence type="ECO:0000313" key="6">
    <source>
        <dbReference type="EMBL" id="HIQ96514.1"/>
    </source>
</evidence>
<evidence type="ECO:0000256" key="4">
    <source>
        <dbReference type="ARBA" id="ARBA00022691"/>
    </source>
</evidence>
<name>A0A9D1D273_9FIRM</name>
<dbReference type="HAMAP" id="MF_00787">
    <property type="entry name" value="CbiD"/>
    <property type="match status" value="1"/>
</dbReference>
<keyword evidence="3 5" id="KW-0808">Transferase</keyword>
<evidence type="ECO:0000256" key="2">
    <source>
        <dbReference type="ARBA" id="ARBA00022603"/>
    </source>
</evidence>
<dbReference type="GO" id="GO:0008168">
    <property type="term" value="F:methyltransferase activity"/>
    <property type="evidence" value="ECO:0007669"/>
    <property type="project" value="UniProtKB-UniRule"/>
</dbReference>
<evidence type="ECO:0000256" key="3">
    <source>
        <dbReference type="ARBA" id="ARBA00022679"/>
    </source>
</evidence>
<evidence type="ECO:0000256" key="5">
    <source>
        <dbReference type="HAMAP-Rule" id="MF_00787"/>
    </source>
</evidence>
<evidence type="ECO:0000256" key="1">
    <source>
        <dbReference type="ARBA" id="ARBA00022573"/>
    </source>
</evidence>
<dbReference type="PANTHER" id="PTHR35863">
    <property type="entry name" value="COBALT-PRECORRIN-5B C(1)-METHYLTRANSFERASE"/>
    <property type="match status" value="1"/>
</dbReference>
<dbReference type="InterPro" id="IPR002748">
    <property type="entry name" value="CbiD"/>
</dbReference>
<comment type="caution">
    <text evidence="6">The sequence shown here is derived from an EMBL/GenBank/DDBJ whole genome shotgun (WGS) entry which is preliminary data.</text>
</comment>
<dbReference type="Pfam" id="PF01888">
    <property type="entry name" value="CbiD"/>
    <property type="match status" value="1"/>
</dbReference>
<keyword evidence="4 5" id="KW-0949">S-adenosyl-L-methionine</keyword>
<reference evidence="6" key="1">
    <citation type="submission" date="2020-10" db="EMBL/GenBank/DDBJ databases">
        <authorList>
            <person name="Gilroy R."/>
        </authorList>
    </citation>
    <scope>NUCLEOTIDE SEQUENCE</scope>
    <source>
        <strain evidence="6">ChiSjej3B21-11622</strain>
    </source>
</reference>
<dbReference type="NCBIfam" id="TIGR00312">
    <property type="entry name" value="cbiD"/>
    <property type="match status" value="1"/>
</dbReference>
<gene>
    <name evidence="5 6" type="primary">cbiD</name>
    <name evidence="6" type="ORF">IAB26_08125</name>
</gene>
<dbReference type="EMBL" id="DVFT01000122">
    <property type="protein sequence ID" value="HIQ96514.1"/>
    <property type="molecule type" value="Genomic_DNA"/>
</dbReference>
<organism evidence="6 7">
    <name type="scientific">Candidatus Limivivens merdigallinarum</name>
    <dbReference type="NCBI Taxonomy" id="2840859"/>
    <lineage>
        <taxon>Bacteria</taxon>
        <taxon>Bacillati</taxon>
        <taxon>Bacillota</taxon>
        <taxon>Clostridia</taxon>
        <taxon>Lachnospirales</taxon>
        <taxon>Lachnospiraceae</taxon>
        <taxon>Lachnospiraceae incertae sedis</taxon>
        <taxon>Candidatus Limivivens</taxon>
    </lineage>
</organism>
<protein>
    <recommendedName>
        <fullName evidence="5">Cobalt-precorrin-5B C(1)-methyltransferase</fullName>
        <ecNumber evidence="5">2.1.1.195</ecNumber>
    </recommendedName>
    <alternativeName>
        <fullName evidence="5">Cobalt-precorrin-6A synthase</fullName>
    </alternativeName>
</protein>
<dbReference type="Proteomes" id="UP000886886">
    <property type="component" value="Unassembled WGS sequence"/>
</dbReference>